<dbReference type="SUPFAM" id="SSF56317">
    <property type="entry name" value="Carbon-nitrogen hydrolase"/>
    <property type="match status" value="1"/>
</dbReference>
<dbReference type="CDD" id="cd07197">
    <property type="entry name" value="nitrilase"/>
    <property type="match status" value="1"/>
</dbReference>
<evidence type="ECO:0000313" key="4">
    <source>
        <dbReference type="Proteomes" id="UP000028701"/>
    </source>
</evidence>
<dbReference type="EMBL" id="BBJU01000025">
    <property type="protein sequence ID" value="GAK72415.1"/>
    <property type="molecule type" value="Genomic_DNA"/>
</dbReference>
<comment type="caution">
    <text evidence="3">The sequence shown here is derived from an EMBL/GenBank/DDBJ whole genome shotgun (WGS) entry which is preliminary data.</text>
</comment>
<keyword evidence="1" id="KW-0378">Hydrolase</keyword>
<sequence>MTENGNLKRRVRARAAKTGESYTAALQHIRKVTDRPVSRSIRMAVAQTSLFDDPRDVSALRASGTEMRGLMRDAHHAGARLLHFPEGTTCWPHKRIMSETGPRDIGPSDWTRFEWSTLREEQEEIRRLAGELSLWTIFGSVHPLTPPHRPHNSLYVVSNRGEVVTRYDERLLSNTKISFMYSPGKKAVTFEVDGLLFGCALGMEAHYPEIFIEYEKLNVDCVLFSTAGDSPSHASAFGAEVLGHAASNTYWVSYSTLVPQSTAVPSGIAAPDGQWEAQCPSSGLPAIAIADIKTNPESLARPWRRKARSNLYASHQIEGDPRSDDRNLF</sequence>
<dbReference type="PANTHER" id="PTHR43674">
    <property type="entry name" value="NITRILASE C965.09-RELATED"/>
    <property type="match status" value="1"/>
</dbReference>
<gene>
    <name evidence="3" type="ORF">RRU01S_25_01050</name>
</gene>
<evidence type="ECO:0000256" key="1">
    <source>
        <dbReference type="ARBA" id="ARBA00022801"/>
    </source>
</evidence>
<protein>
    <recommendedName>
        <fullName evidence="2">CN hydrolase domain-containing protein</fullName>
    </recommendedName>
</protein>
<dbReference type="InterPro" id="IPR050345">
    <property type="entry name" value="Aliph_Amidase/BUP"/>
</dbReference>
<organism evidence="3 4">
    <name type="scientific">Agrobacterium rubi TR3 = NBRC 13261</name>
    <dbReference type="NCBI Taxonomy" id="1368415"/>
    <lineage>
        <taxon>Bacteria</taxon>
        <taxon>Pseudomonadati</taxon>
        <taxon>Pseudomonadota</taxon>
        <taxon>Alphaproteobacteria</taxon>
        <taxon>Hyphomicrobiales</taxon>
        <taxon>Rhizobiaceae</taxon>
        <taxon>Rhizobium/Agrobacterium group</taxon>
        <taxon>Agrobacterium</taxon>
    </lineage>
</organism>
<name>A0A081D0G9_9HYPH</name>
<dbReference type="InterPro" id="IPR003010">
    <property type="entry name" value="C-N_Hydrolase"/>
</dbReference>
<dbReference type="Proteomes" id="UP000028701">
    <property type="component" value="Unassembled WGS sequence"/>
</dbReference>
<dbReference type="AlphaFoldDB" id="A0A081D0G9"/>
<dbReference type="InterPro" id="IPR036526">
    <property type="entry name" value="C-N_Hydrolase_sf"/>
</dbReference>
<dbReference type="GO" id="GO:0016811">
    <property type="term" value="F:hydrolase activity, acting on carbon-nitrogen (but not peptide) bonds, in linear amides"/>
    <property type="evidence" value="ECO:0007669"/>
    <property type="project" value="TreeGrafter"/>
</dbReference>
<dbReference type="PANTHER" id="PTHR43674:SF16">
    <property type="entry name" value="CARBON-NITROGEN FAMILY, PUTATIVE (AFU_ORTHOLOGUE AFUA_5G02350)-RELATED"/>
    <property type="match status" value="1"/>
</dbReference>
<dbReference type="Gene3D" id="3.60.110.10">
    <property type="entry name" value="Carbon-nitrogen hydrolase"/>
    <property type="match status" value="1"/>
</dbReference>
<proteinExistence type="predicted"/>
<dbReference type="PROSITE" id="PS50263">
    <property type="entry name" value="CN_HYDROLASE"/>
    <property type="match status" value="1"/>
</dbReference>
<dbReference type="Pfam" id="PF00795">
    <property type="entry name" value="CN_hydrolase"/>
    <property type="match status" value="1"/>
</dbReference>
<accession>A0A081D0G9</accession>
<reference evidence="3 4" key="1">
    <citation type="submission" date="2014-08" db="EMBL/GenBank/DDBJ databases">
        <title>Whole genome shotgun sequence of Rhizobium rubi NBRC 13261.</title>
        <authorList>
            <person name="Katano-Makiyama Y."/>
            <person name="Hosoyama A."/>
            <person name="Hashimoto M."/>
            <person name="Hosoyama Y."/>
            <person name="Noguchi M."/>
            <person name="Tsuchikane K."/>
            <person name="Uohara A."/>
            <person name="Ohji S."/>
            <person name="Ichikawa N."/>
            <person name="Kimura A."/>
            <person name="Yamazoe A."/>
            <person name="Fujita N."/>
        </authorList>
    </citation>
    <scope>NUCLEOTIDE SEQUENCE [LARGE SCALE GENOMIC DNA]</scope>
    <source>
        <strain evidence="3 4">NBRC 13261</strain>
    </source>
</reference>
<dbReference type="RefSeq" id="WP_045231910.1">
    <property type="nucleotide sequence ID" value="NZ_BBJU01000025.1"/>
</dbReference>
<feature type="domain" description="CN hydrolase" evidence="2">
    <location>
        <begin position="41"/>
        <end position="294"/>
    </location>
</feature>
<evidence type="ECO:0000313" key="3">
    <source>
        <dbReference type="EMBL" id="GAK72415.1"/>
    </source>
</evidence>
<evidence type="ECO:0000259" key="2">
    <source>
        <dbReference type="PROSITE" id="PS50263"/>
    </source>
</evidence>
<dbReference type="OrthoDB" id="9811121at2"/>
<dbReference type="eggNOG" id="COG0388">
    <property type="taxonomic scope" value="Bacteria"/>
</dbReference>